<feature type="transmembrane region" description="Helical" evidence="1">
    <location>
        <begin position="281"/>
        <end position="300"/>
    </location>
</feature>
<dbReference type="STRING" id="946483.Cenrod_0720"/>
<feature type="transmembrane region" description="Helical" evidence="1">
    <location>
        <begin position="307"/>
        <end position="325"/>
    </location>
</feature>
<keyword evidence="3" id="KW-0012">Acyltransferase</keyword>
<dbReference type="InterPro" id="IPR050879">
    <property type="entry name" value="Acyltransferase_3"/>
</dbReference>
<feature type="transmembrane region" description="Helical" evidence="1">
    <location>
        <begin position="196"/>
        <end position="217"/>
    </location>
</feature>
<keyword evidence="1" id="KW-0812">Transmembrane</keyword>
<name>U5N640_9BURK</name>
<dbReference type="GO" id="GO:0016747">
    <property type="term" value="F:acyltransferase activity, transferring groups other than amino-acyl groups"/>
    <property type="evidence" value="ECO:0007669"/>
    <property type="project" value="InterPro"/>
</dbReference>
<proteinExistence type="predicted"/>
<dbReference type="PATRIC" id="fig|946483.4.peg.722"/>
<keyword evidence="4" id="KW-1185">Reference proteome</keyword>
<feature type="transmembrane region" description="Helical" evidence="1">
    <location>
        <begin position="256"/>
        <end position="275"/>
    </location>
</feature>
<keyword evidence="3" id="KW-0808">Transferase</keyword>
<gene>
    <name evidence="3" type="ORF">Cenrod_0720</name>
</gene>
<feature type="transmembrane region" description="Helical" evidence="1">
    <location>
        <begin position="37"/>
        <end position="56"/>
    </location>
</feature>
<feature type="transmembrane region" description="Helical" evidence="1">
    <location>
        <begin position="232"/>
        <end position="249"/>
    </location>
</feature>
<dbReference type="EMBL" id="CP004885">
    <property type="protein sequence ID" value="AGX86827.1"/>
    <property type="molecule type" value="Genomic_DNA"/>
</dbReference>
<protein>
    <submittedName>
        <fullName evidence="3">Acyltransferase-like protein</fullName>
    </submittedName>
</protein>
<organism evidence="3 4">
    <name type="scientific">Candidatus Symbiobacter mobilis CR</name>
    <dbReference type="NCBI Taxonomy" id="946483"/>
    <lineage>
        <taxon>Bacteria</taxon>
        <taxon>Pseudomonadati</taxon>
        <taxon>Pseudomonadota</taxon>
        <taxon>Betaproteobacteria</taxon>
        <taxon>Burkholderiales</taxon>
        <taxon>Comamonadaceae</taxon>
    </lineage>
</organism>
<evidence type="ECO:0000313" key="4">
    <source>
        <dbReference type="Proteomes" id="UP000017184"/>
    </source>
</evidence>
<sequence length="388" mass="43926">MSGGVGGRSREAFSYPDEELDLSPQSNPRLKENNFDLLRLLFAVTVLLVHAYELSGFQQLEIVASILSSTVAVKAFFVVSGFLIFMSFERSKTIASYAKKRILRIYPAYFTVVMLCAVSLFAVSSKNASDYFSFTWIKYLVANLTFLNFLQPALPGVFDSHTLAVVNGALWTLKIEVMFYLSVPLFVYLFRKFTHFPILLLAYVSSVAYAGLLAVVAERTGSGMYVELGRQLPGQLSYFMSGAFLYYFLPLFERKIGYFLVAAVLTLAVNRYLPLPILEPFALATMVVYFGLFLYVGNFGKYGDFSYGMYILHFPIIQLLLYSGWFRDSPWYFLISVILITTSGAIALWHLVEKRFLFRKSHYVIAASAHEEATPHSSFHQKLRDTSA</sequence>
<feature type="transmembrane region" description="Helical" evidence="1">
    <location>
        <begin position="168"/>
        <end position="189"/>
    </location>
</feature>
<dbReference type="eggNOG" id="COG1835">
    <property type="taxonomic scope" value="Bacteria"/>
</dbReference>
<keyword evidence="1" id="KW-1133">Transmembrane helix</keyword>
<dbReference type="OrthoDB" id="9767863at2"/>
<evidence type="ECO:0000256" key="1">
    <source>
        <dbReference type="SAM" id="Phobius"/>
    </source>
</evidence>
<evidence type="ECO:0000313" key="3">
    <source>
        <dbReference type="EMBL" id="AGX86827.1"/>
    </source>
</evidence>
<dbReference type="HOGENOM" id="CLU_005679_0_0_4"/>
<dbReference type="InterPro" id="IPR002656">
    <property type="entry name" value="Acyl_transf_3_dom"/>
</dbReference>
<feature type="transmembrane region" description="Helical" evidence="1">
    <location>
        <begin position="106"/>
        <end position="124"/>
    </location>
</feature>
<evidence type="ECO:0000259" key="2">
    <source>
        <dbReference type="Pfam" id="PF01757"/>
    </source>
</evidence>
<dbReference type="Pfam" id="PF01757">
    <property type="entry name" value="Acyl_transf_3"/>
    <property type="match status" value="1"/>
</dbReference>
<feature type="domain" description="Acyltransferase 3" evidence="2">
    <location>
        <begin position="34"/>
        <end position="349"/>
    </location>
</feature>
<keyword evidence="1" id="KW-0472">Membrane</keyword>
<reference evidence="3 4" key="1">
    <citation type="journal article" date="2013" name="Genome Biol.">
        <title>Genomic analysis reveals key aspects of prokaryotic symbiosis in the phototrophic consortium "Chlorochromatium aggregatum".</title>
        <authorList>
            <person name="Liu Z."/>
            <person name="Muller J."/>
            <person name="Li T."/>
            <person name="Alvey R.M."/>
            <person name="Vogl K."/>
            <person name="Frigaard N.U."/>
            <person name="Rockwell N.C."/>
            <person name="Boyd E.S."/>
            <person name="Tomsho L.P."/>
            <person name="Schuster S.C."/>
            <person name="Henke P."/>
            <person name="Rohde M."/>
            <person name="Overmann J."/>
            <person name="Bryant D.A."/>
        </authorList>
    </citation>
    <scope>NUCLEOTIDE SEQUENCE [LARGE SCALE GENOMIC DNA]</scope>
    <source>
        <strain evidence="3">CR</strain>
    </source>
</reference>
<feature type="transmembrane region" description="Helical" evidence="1">
    <location>
        <begin position="62"/>
        <end position="85"/>
    </location>
</feature>
<dbReference type="KEGG" id="cbx:Cenrod_0720"/>
<dbReference type="RefSeq" id="WP_022771648.1">
    <property type="nucleotide sequence ID" value="NC_022576.1"/>
</dbReference>
<feature type="transmembrane region" description="Helical" evidence="1">
    <location>
        <begin position="331"/>
        <end position="352"/>
    </location>
</feature>
<dbReference type="AlphaFoldDB" id="U5N640"/>
<accession>U5N640</accession>
<dbReference type="GO" id="GO:0000271">
    <property type="term" value="P:polysaccharide biosynthetic process"/>
    <property type="evidence" value="ECO:0007669"/>
    <property type="project" value="TreeGrafter"/>
</dbReference>
<dbReference type="PANTHER" id="PTHR23028">
    <property type="entry name" value="ACETYLTRANSFERASE"/>
    <property type="match status" value="1"/>
</dbReference>
<dbReference type="Proteomes" id="UP000017184">
    <property type="component" value="Chromosome"/>
</dbReference>
<dbReference type="PANTHER" id="PTHR23028:SF53">
    <property type="entry name" value="ACYL_TRANSF_3 DOMAIN-CONTAINING PROTEIN"/>
    <property type="match status" value="1"/>
</dbReference>
<dbReference type="GO" id="GO:0016020">
    <property type="term" value="C:membrane"/>
    <property type="evidence" value="ECO:0007669"/>
    <property type="project" value="TreeGrafter"/>
</dbReference>